<dbReference type="Ensembl" id="ENSSSCT00060000385.1">
    <property type="protein sequence ID" value="ENSSSCP00060000058.1"/>
    <property type="gene ID" value="ENSSSCG00060000352.1"/>
</dbReference>
<dbReference type="Ensembl" id="ENSSSCT00050020958.1">
    <property type="protein sequence ID" value="ENSSSCP00050008754.1"/>
    <property type="gene ID" value="ENSSSCG00050015481.1"/>
</dbReference>
<dbReference type="Proteomes" id="UP000694571">
    <property type="component" value="Unplaced"/>
</dbReference>
<accession>A0A8D0V9Y8</accession>
<keyword evidence="2" id="KW-0964">Secreted</keyword>
<dbReference type="Pfam" id="PF01099">
    <property type="entry name" value="Uteroglobin"/>
    <property type="match status" value="1"/>
</dbReference>
<dbReference type="InterPro" id="IPR035960">
    <property type="entry name" value="Secretoglobin_sf"/>
</dbReference>
<reference evidence="7 8" key="1">
    <citation type="submission" date="2017-08" db="EMBL/GenBank/DDBJ databases">
        <title>USMARCv1.0.</title>
        <authorList>
            <person name="Hannum G.I."/>
            <person name="Koren S."/>
            <person name="Schroeder S.G."/>
            <person name="Chin S.C."/>
            <person name="Nonneman D.J."/>
            <person name="Becker S.A."/>
            <person name="Rosen B.D."/>
            <person name="Bickhart D.M."/>
            <person name="Putnam N.H."/>
            <person name="Green R.E."/>
            <person name="Tuggle C.K."/>
            <person name="Liu H."/>
            <person name="Rohrer G.A."/>
            <person name="Warr A."/>
            <person name="Hall R."/>
            <person name="Kim K."/>
            <person name="Hume D.A."/>
            <person name="Talbot R."/>
            <person name="Chow W."/>
            <person name="Howe K."/>
            <person name="Schwartz A.S."/>
            <person name="Watson M."/>
            <person name="Archibald A.L."/>
            <person name="Phillippy A.M."/>
            <person name="Smith T.P.L."/>
        </authorList>
    </citation>
    <scope>NUCLEOTIDE SEQUENCE [LARGE SCALE GENOMIC DNA]</scope>
</reference>
<evidence type="ECO:0000256" key="2">
    <source>
        <dbReference type="ARBA" id="ARBA00022525"/>
    </source>
</evidence>
<dbReference type="Ensembl" id="ENSSSCT00015049880.1">
    <property type="protein sequence ID" value="ENSSSCP00015019903.1"/>
    <property type="gene ID" value="ENSSSCG00015037516.1"/>
</dbReference>
<dbReference type="PANTHER" id="PTHR11332:SF6">
    <property type="entry name" value="SECRETOGLOBIN FAMILY 1D MEMBER 4"/>
    <property type="match status" value="1"/>
</dbReference>
<dbReference type="AlphaFoldDB" id="A0A8D0V9Y8"/>
<protein>
    <submittedName>
        <fullName evidence="6">Secretoglobin family 1D member 1</fullName>
    </submittedName>
</protein>
<evidence type="ECO:0000313" key="8">
    <source>
        <dbReference type="Proteomes" id="UP000314985"/>
    </source>
</evidence>
<evidence type="ECO:0000256" key="4">
    <source>
        <dbReference type="ARBA" id="ARBA00038364"/>
    </source>
</evidence>
<dbReference type="OMA" id="KRCTDQM"/>
<dbReference type="Ensembl" id="ENSSSCT00070050335.1">
    <property type="protein sequence ID" value="ENSSSCP00070042538.1"/>
    <property type="gene ID" value="ENSSSCG00070025175.1"/>
</dbReference>
<dbReference type="Proteomes" id="UP000694570">
    <property type="component" value="Unplaced"/>
</dbReference>
<reference evidence="6" key="2">
    <citation type="submission" date="2025-05" db="UniProtKB">
        <authorList>
            <consortium name="Ensembl"/>
        </authorList>
    </citation>
    <scope>IDENTIFICATION</scope>
</reference>
<dbReference type="SUPFAM" id="SSF48201">
    <property type="entry name" value="Uteroglobin-like"/>
    <property type="match status" value="1"/>
</dbReference>
<dbReference type="GO" id="GO:0005576">
    <property type="term" value="C:extracellular region"/>
    <property type="evidence" value="ECO:0007669"/>
    <property type="project" value="UniProtKB-SubCell"/>
</dbReference>
<comment type="subcellular location">
    <subcellularLocation>
        <location evidence="1">Secreted</location>
    </subcellularLocation>
</comment>
<evidence type="ECO:0000256" key="3">
    <source>
        <dbReference type="ARBA" id="ARBA00022729"/>
    </source>
</evidence>
<evidence type="ECO:0000256" key="5">
    <source>
        <dbReference type="SAM" id="SignalP"/>
    </source>
</evidence>
<evidence type="ECO:0000313" key="6">
    <source>
        <dbReference type="Ensembl" id="ENSSSCP00030002689.1"/>
    </source>
</evidence>
<sequence>MRLSLMVLLVTLALCCYEAHGIVCRALVKEFSAFLWKPDEIYKPELELFGAPPEAVDAKMKVKQCANGISFKKKILLTKTLVEILVKKCGFEDVKTLFPDISLGLSASVFK</sequence>
<organism evidence="6 9">
    <name type="scientific">Sus scrofa</name>
    <name type="common">Pig</name>
    <dbReference type="NCBI Taxonomy" id="9823"/>
    <lineage>
        <taxon>Eukaryota</taxon>
        <taxon>Metazoa</taxon>
        <taxon>Chordata</taxon>
        <taxon>Craniata</taxon>
        <taxon>Vertebrata</taxon>
        <taxon>Euteleostomi</taxon>
        <taxon>Mammalia</taxon>
        <taxon>Eutheria</taxon>
        <taxon>Laurasiatheria</taxon>
        <taxon>Artiodactyla</taxon>
        <taxon>Suina</taxon>
        <taxon>Suidae</taxon>
        <taxon>Sus</taxon>
    </lineage>
</organism>
<dbReference type="CDD" id="cd00633">
    <property type="entry name" value="Secretoglobin"/>
    <property type="match status" value="1"/>
</dbReference>
<dbReference type="Proteomes" id="UP000314985">
    <property type="component" value="Chromosome 2"/>
</dbReference>
<evidence type="ECO:0000313" key="9">
    <source>
        <dbReference type="Proteomes" id="UP000694570"/>
    </source>
</evidence>
<dbReference type="Ensembl" id="ENSSSCT00030006204.1">
    <property type="protein sequence ID" value="ENSSSCP00030002689.1"/>
    <property type="gene ID" value="ENSSSCG00030004635.1"/>
</dbReference>
<dbReference type="Proteomes" id="UP000694726">
    <property type="component" value="Unplaced"/>
</dbReference>
<dbReference type="PANTHER" id="PTHR11332">
    <property type="entry name" value="SECRETOGLOBIN FAMILY 1D"/>
    <property type="match status" value="1"/>
</dbReference>
<comment type="similarity">
    <text evidence="4">Belongs to the secretoglobin family. Lipophilin subfamily.</text>
</comment>
<name>A0A8D0V9Y8_PIG</name>
<dbReference type="Proteomes" id="UP000694723">
    <property type="component" value="Unplaced"/>
</dbReference>
<dbReference type="PROSITE" id="PS51311">
    <property type="entry name" value="SCGB"/>
    <property type="match status" value="1"/>
</dbReference>
<evidence type="ECO:0000256" key="1">
    <source>
        <dbReference type="ARBA" id="ARBA00004613"/>
    </source>
</evidence>
<feature type="signal peptide" evidence="5">
    <location>
        <begin position="1"/>
        <end position="21"/>
    </location>
</feature>
<feature type="chain" id="PRO_5044684649" evidence="5">
    <location>
        <begin position="22"/>
        <end position="111"/>
    </location>
</feature>
<dbReference type="InterPro" id="IPR016126">
    <property type="entry name" value="Secretoglobin"/>
</dbReference>
<proteinExistence type="inferred from homology"/>
<keyword evidence="3 5" id="KW-0732">Signal</keyword>
<evidence type="ECO:0000313" key="7">
    <source>
        <dbReference type="Ensembl" id="ENSSSCP00070042538.1"/>
    </source>
</evidence>